<protein>
    <submittedName>
        <fullName evidence="1">Uncharacterized protein</fullName>
    </submittedName>
</protein>
<dbReference type="EMBL" id="JANPWB010000013">
    <property type="protein sequence ID" value="KAJ1107344.1"/>
    <property type="molecule type" value="Genomic_DNA"/>
</dbReference>
<accession>A0AAV7MY34</accession>
<dbReference type="Proteomes" id="UP001066276">
    <property type="component" value="Chromosome 9"/>
</dbReference>
<feature type="non-terminal residue" evidence="1">
    <location>
        <position position="1"/>
    </location>
</feature>
<keyword evidence="2" id="KW-1185">Reference proteome</keyword>
<name>A0AAV7MY34_PLEWA</name>
<reference evidence="1" key="1">
    <citation type="journal article" date="2022" name="bioRxiv">
        <title>Sequencing and chromosome-scale assembly of the giantPleurodeles waltlgenome.</title>
        <authorList>
            <person name="Brown T."/>
            <person name="Elewa A."/>
            <person name="Iarovenko S."/>
            <person name="Subramanian E."/>
            <person name="Araus A.J."/>
            <person name="Petzold A."/>
            <person name="Susuki M."/>
            <person name="Suzuki K.-i.T."/>
            <person name="Hayashi T."/>
            <person name="Toyoda A."/>
            <person name="Oliveira C."/>
            <person name="Osipova E."/>
            <person name="Leigh N.D."/>
            <person name="Simon A."/>
            <person name="Yun M.H."/>
        </authorList>
    </citation>
    <scope>NUCLEOTIDE SEQUENCE</scope>
    <source>
        <strain evidence="1">20211129_DDA</strain>
        <tissue evidence="1">Liver</tissue>
    </source>
</reference>
<gene>
    <name evidence="1" type="ORF">NDU88_004736</name>
</gene>
<feature type="non-terminal residue" evidence="1">
    <location>
        <position position="86"/>
    </location>
</feature>
<comment type="caution">
    <text evidence="1">The sequence shown here is derived from an EMBL/GenBank/DDBJ whole genome shotgun (WGS) entry which is preliminary data.</text>
</comment>
<evidence type="ECO:0000313" key="2">
    <source>
        <dbReference type="Proteomes" id="UP001066276"/>
    </source>
</evidence>
<dbReference type="AlphaFoldDB" id="A0AAV7MY34"/>
<proteinExistence type="predicted"/>
<evidence type="ECO:0000313" key="1">
    <source>
        <dbReference type="EMBL" id="KAJ1107344.1"/>
    </source>
</evidence>
<sequence length="86" mass="10183">VDRSTIPSGKWLDFRTQMYQNRSHYLSTWISPEQWPFSLQLVFAAFSSQCGEERILPANCPLDHILFPSLEMHCNCQEEKWSERFS</sequence>
<organism evidence="1 2">
    <name type="scientific">Pleurodeles waltl</name>
    <name type="common">Iberian ribbed newt</name>
    <dbReference type="NCBI Taxonomy" id="8319"/>
    <lineage>
        <taxon>Eukaryota</taxon>
        <taxon>Metazoa</taxon>
        <taxon>Chordata</taxon>
        <taxon>Craniata</taxon>
        <taxon>Vertebrata</taxon>
        <taxon>Euteleostomi</taxon>
        <taxon>Amphibia</taxon>
        <taxon>Batrachia</taxon>
        <taxon>Caudata</taxon>
        <taxon>Salamandroidea</taxon>
        <taxon>Salamandridae</taxon>
        <taxon>Pleurodelinae</taxon>
        <taxon>Pleurodeles</taxon>
    </lineage>
</organism>